<evidence type="ECO:0000313" key="3">
    <source>
        <dbReference type="EMBL" id="SFR62750.1"/>
    </source>
</evidence>
<dbReference type="GO" id="GO:0008061">
    <property type="term" value="F:chitin binding"/>
    <property type="evidence" value="ECO:0007669"/>
    <property type="project" value="InterPro"/>
</dbReference>
<dbReference type="AlphaFoldDB" id="A0A1I6I8M8"/>
<keyword evidence="3" id="KW-0378">Hydrolase</keyword>
<dbReference type="InterPro" id="IPR001223">
    <property type="entry name" value="Glyco_hydro18_cat"/>
</dbReference>
<protein>
    <submittedName>
        <fullName evidence="3">Glycosyl hydrolases family 18</fullName>
    </submittedName>
</protein>
<dbReference type="GO" id="GO:0016787">
    <property type="term" value="F:hydrolase activity"/>
    <property type="evidence" value="ECO:0007669"/>
    <property type="project" value="UniProtKB-KW"/>
</dbReference>
<dbReference type="InterPro" id="IPR011583">
    <property type="entry name" value="Chitinase_II/V-like_cat"/>
</dbReference>
<organism evidence="3 4">
    <name type="scientific">Anaeromicropila populeti</name>
    <dbReference type="NCBI Taxonomy" id="37658"/>
    <lineage>
        <taxon>Bacteria</taxon>
        <taxon>Bacillati</taxon>
        <taxon>Bacillota</taxon>
        <taxon>Clostridia</taxon>
        <taxon>Lachnospirales</taxon>
        <taxon>Lachnospiraceae</taxon>
        <taxon>Anaeromicropila</taxon>
    </lineage>
</organism>
<keyword evidence="4" id="KW-1185">Reference proteome</keyword>
<dbReference type="Pfam" id="PF00704">
    <property type="entry name" value="Glyco_hydro_18"/>
    <property type="match status" value="1"/>
</dbReference>
<gene>
    <name evidence="3" type="ORF">SAMN05661086_00520</name>
</gene>
<keyword evidence="1" id="KW-1133">Transmembrane helix</keyword>
<dbReference type="RefSeq" id="WP_092559142.1">
    <property type="nucleotide sequence ID" value="NZ_FOYZ01000002.1"/>
</dbReference>
<feature type="domain" description="GH18" evidence="2">
    <location>
        <begin position="254"/>
        <end position="565"/>
    </location>
</feature>
<sequence>MRKNRKPLVLGSCFAITLILIVAGIFLVKKLIPSKEVMDLNEYYPVEKDSILVVLQDEVYEKQGLYLDGVPFIDYETVVDKFNKRFYWDEHENLLIYTTSSEVIKTEVGSEDYYENKSKASLTHQIVKTIGEQVYIALDYVRMFSNIEYEVFEEPARVVINYKWGEEFLYTQVKKKTQLRTEATIKSPILKQLGVGDVLTYVENDSLVKEGFSKVITKDGIMGYVKNKYVKAAYYETPVSDYHEVEYSHISKDYKVNLVWHQVTNQEANNNLLNAISSTKGVTTISPTWFSISSNEGEIVSIASEMYVERAHNEDIEVWALCDDFNKEVDMKELLSYTSRREKLINELISYAIKYNLDGLNIDFERITENSAIDYIQFLRELSIKCRNNGIILSVDTYVPAPYTQFYDREEQGKIVDYVIIMGYDEHHASSEECGSVSSISFVESAIENTLAEVPKERIIMGIPFYTRLWTEGEDGMITSEACGMEQGLAYLEVNGVEPVWQSETGQYYGEYEAEDGQKRIWLEEDKSIELKMKAIQNSDVAGVAAWKLGLEKDSVWNVIIKYVN</sequence>
<evidence type="ECO:0000259" key="2">
    <source>
        <dbReference type="PROSITE" id="PS51910"/>
    </source>
</evidence>
<dbReference type="PANTHER" id="PTHR46066">
    <property type="entry name" value="CHITINASE DOMAIN-CONTAINING PROTEIN 1 FAMILY MEMBER"/>
    <property type="match status" value="1"/>
</dbReference>
<feature type="transmembrane region" description="Helical" evidence="1">
    <location>
        <begin position="7"/>
        <end position="28"/>
    </location>
</feature>
<accession>A0A1I6I8M8</accession>
<dbReference type="InterPro" id="IPR029070">
    <property type="entry name" value="Chitinase_insertion_sf"/>
</dbReference>
<dbReference type="EMBL" id="FOYZ01000002">
    <property type="protein sequence ID" value="SFR62750.1"/>
    <property type="molecule type" value="Genomic_DNA"/>
</dbReference>
<dbReference type="Gene3D" id="3.10.50.10">
    <property type="match status" value="1"/>
</dbReference>
<dbReference type="Gene3D" id="3.20.20.80">
    <property type="entry name" value="Glycosidases"/>
    <property type="match status" value="1"/>
</dbReference>
<dbReference type="STRING" id="37658.SAMN05661086_00520"/>
<keyword evidence="1" id="KW-0472">Membrane</keyword>
<name>A0A1I6I8M8_9FIRM</name>
<proteinExistence type="predicted"/>
<dbReference type="PROSITE" id="PS51910">
    <property type="entry name" value="GH18_2"/>
    <property type="match status" value="1"/>
</dbReference>
<dbReference type="InterPro" id="IPR017853">
    <property type="entry name" value="GH"/>
</dbReference>
<keyword evidence="1" id="KW-0812">Transmembrane</keyword>
<dbReference type="SUPFAM" id="SSF51445">
    <property type="entry name" value="(Trans)glycosidases"/>
    <property type="match status" value="1"/>
</dbReference>
<evidence type="ECO:0000256" key="1">
    <source>
        <dbReference type="SAM" id="Phobius"/>
    </source>
</evidence>
<dbReference type="OrthoDB" id="9775889at2"/>
<dbReference type="Proteomes" id="UP000199659">
    <property type="component" value="Unassembled WGS sequence"/>
</dbReference>
<dbReference type="SMART" id="SM00636">
    <property type="entry name" value="Glyco_18"/>
    <property type="match status" value="1"/>
</dbReference>
<dbReference type="GO" id="GO:0005975">
    <property type="term" value="P:carbohydrate metabolic process"/>
    <property type="evidence" value="ECO:0007669"/>
    <property type="project" value="InterPro"/>
</dbReference>
<reference evidence="3 4" key="1">
    <citation type="submission" date="2016-10" db="EMBL/GenBank/DDBJ databases">
        <authorList>
            <person name="de Groot N.N."/>
        </authorList>
    </citation>
    <scope>NUCLEOTIDE SEQUENCE [LARGE SCALE GENOMIC DNA]</scope>
    <source>
        <strain evidence="3 4">743A</strain>
    </source>
</reference>
<dbReference type="PANTHER" id="PTHR46066:SF2">
    <property type="entry name" value="CHITINASE DOMAIN-CONTAINING PROTEIN 1"/>
    <property type="match status" value="1"/>
</dbReference>
<dbReference type="Gene3D" id="2.30.30.40">
    <property type="entry name" value="SH3 Domains"/>
    <property type="match status" value="1"/>
</dbReference>
<evidence type="ECO:0000313" key="4">
    <source>
        <dbReference type="Proteomes" id="UP000199659"/>
    </source>
</evidence>